<dbReference type="AlphaFoldDB" id="A0AAN7SP10"/>
<dbReference type="PROSITE" id="PS50191">
    <property type="entry name" value="CRAL_TRIO"/>
    <property type="match status" value="1"/>
</dbReference>
<evidence type="ECO:0000313" key="3">
    <source>
        <dbReference type="Proteomes" id="UP001353858"/>
    </source>
</evidence>
<dbReference type="EMBL" id="JARPUR010000003">
    <property type="protein sequence ID" value="KAK4879673.1"/>
    <property type="molecule type" value="Genomic_DNA"/>
</dbReference>
<dbReference type="Gene3D" id="1.20.5.1200">
    <property type="entry name" value="Alpha-tocopherol transfer"/>
    <property type="match status" value="1"/>
</dbReference>
<dbReference type="Gene3D" id="1.10.8.20">
    <property type="entry name" value="N-terminal domain of phosphatidylinositol transfer protein sec14p"/>
    <property type="match status" value="1"/>
</dbReference>
<dbReference type="InterPro" id="IPR036273">
    <property type="entry name" value="CRAL/TRIO_N_dom_sf"/>
</dbReference>
<name>A0AAN7SP10_9COLE</name>
<organism evidence="2 3">
    <name type="scientific">Aquatica leii</name>
    <dbReference type="NCBI Taxonomy" id="1421715"/>
    <lineage>
        <taxon>Eukaryota</taxon>
        <taxon>Metazoa</taxon>
        <taxon>Ecdysozoa</taxon>
        <taxon>Arthropoda</taxon>
        <taxon>Hexapoda</taxon>
        <taxon>Insecta</taxon>
        <taxon>Pterygota</taxon>
        <taxon>Neoptera</taxon>
        <taxon>Endopterygota</taxon>
        <taxon>Coleoptera</taxon>
        <taxon>Polyphaga</taxon>
        <taxon>Elateriformia</taxon>
        <taxon>Elateroidea</taxon>
        <taxon>Lampyridae</taxon>
        <taxon>Luciolinae</taxon>
        <taxon>Aquatica</taxon>
    </lineage>
</organism>
<dbReference type="CDD" id="cd00170">
    <property type="entry name" value="SEC14"/>
    <property type="match status" value="1"/>
</dbReference>
<proteinExistence type="predicted"/>
<dbReference type="SUPFAM" id="SSF46938">
    <property type="entry name" value="CRAL/TRIO N-terminal domain"/>
    <property type="match status" value="1"/>
</dbReference>
<keyword evidence="3" id="KW-1185">Reference proteome</keyword>
<dbReference type="InterPro" id="IPR001251">
    <property type="entry name" value="CRAL-TRIO_dom"/>
</dbReference>
<evidence type="ECO:0000259" key="1">
    <source>
        <dbReference type="PROSITE" id="PS50191"/>
    </source>
</evidence>
<comment type="caution">
    <text evidence="2">The sequence shown here is derived from an EMBL/GenBank/DDBJ whole genome shotgun (WGS) entry which is preliminary data.</text>
</comment>
<dbReference type="Proteomes" id="UP001353858">
    <property type="component" value="Unassembled WGS sequence"/>
</dbReference>
<protein>
    <recommendedName>
        <fullName evidence="1">CRAL-TRIO domain-containing protein</fullName>
    </recommendedName>
</protein>
<feature type="domain" description="CRAL-TRIO" evidence="1">
    <location>
        <begin position="118"/>
        <end position="256"/>
    </location>
</feature>
<evidence type="ECO:0000313" key="2">
    <source>
        <dbReference type="EMBL" id="KAK4879673.1"/>
    </source>
</evidence>
<dbReference type="PRINTS" id="PR00180">
    <property type="entry name" value="CRETINALDHBP"/>
</dbReference>
<dbReference type="GO" id="GO:1902936">
    <property type="term" value="F:phosphatidylinositol bisphosphate binding"/>
    <property type="evidence" value="ECO:0007669"/>
    <property type="project" value="TreeGrafter"/>
</dbReference>
<dbReference type="SUPFAM" id="SSF52087">
    <property type="entry name" value="CRAL/TRIO domain"/>
    <property type="match status" value="1"/>
</dbReference>
<dbReference type="PANTHER" id="PTHR10174">
    <property type="entry name" value="ALPHA-TOCOPHEROL TRANSFER PROTEIN-RELATED"/>
    <property type="match status" value="1"/>
</dbReference>
<gene>
    <name evidence="2" type="ORF">RN001_007819</name>
</gene>
<dbReference type="Pfam" id="PF00650">
    <property type="entry name" value="CRAL_TRIO"/>
    <property type="match status" value="1"/>
</dbReference>
<reference evidence="3" key="1">
    <citation type="submission" date="2023-01" db="EMBL/GenBank/DDBJ databases">
        <title>Key to firefly adult light organ development and bioluminescence: homeobox transcription factors regulate luciferase expression and transportation to peroxisome.</title>
        <authorList>
            <person name="Fu X."/>
        </authorList>
    </citation>
    <scope>NUCLEOTIDE SEQUENCE [LARGE SCALE GENOMIC DNA]</scope>
</reference>
<accession>A0AAN7SP10</accession>
<dbReference type="PANTHER" id="PTHR10174:SF216">
    <property type="entry name" value="CRAL-TRIO DOMAIN-CONTAINING PROTEIN-RELATED"/>
    <property type="match status" value="1"/>
</dbReference>
<dbReference type="GO" id="GO:0016020">
    <property type="term" value="C:membrane"/>
    <property type="evidence" value="ECO:0007669"/>
    <property type="project" value="TreeGrafter"/>
</dbReference>
<dbReference type="InterPro" id="IPR036865">
    <property type="entry name" value="CRAL-TRIO_dom_sf"/>
</dbReference>
<dbReference type="Gene3D" id="3.40.525.10">
    <property type="entry name" value="CRAL-TRIO lipid binding domain"/>
    <property type="match status" value="1"/>
</dbReference>
<sequence length="309" mass="36121">MSIRFLSKELEEVAVKELNEKPERRQYDLESIREWISKQPHLKVKTDDQWLINMLRCCKFSLEKTKKRIDLLCSIKTLTPEVFENRDPFLPEIQGLLNCGCVLPLPKENNPIAPRTILIRMLEKTTKYKVIDGIKLILMIFEILINEDDNFIIVGSQVLEDYKELSFKHIQMATPSVVKQAIICLLSTYPVRANSFHVINSSDLFISALYLVKPFLSKKLLSRLHIYNNDEQNQIKSHIPLQILPKEYGGTGPSVEELTAEWKQKVESYKDWYAEDYLYRSDETKRIGNHFFYDDILGTDGSFRKLEID</sequence>